<reference evidence="1 2" key="1">
    <citation type="journal article" date="2012" name="Mol. Microbiol.">
        <title>The genetic and structural basis of two distinct terminal side branch residues in stewartan and amylovoran exopolysaccharides and their potential role in host adaptation.</title>
        <authorList>
            <person name="Wang X."/>
            <person name="Yang F."/>
            <person name="von Bodman S.B."/>
        </authorList>
    </citation>
    <scope>NUCLEOTIDE SEQUENCE [LARGE SCALE GENOMIC DNA]</scope>
    <source>
        <strain evidence="1 2">DC283</strain>
    </source>
</reference>
<comment type="caution">
    <text evidence="1">The sequence shown here is derived from an EMBL/GenBank/DDBJ whole genome shotgun (WGS) entry which is preliminary data.</text>
</comment>
<name>H3RI97_PANSE</name>
<proteinExistence type="predicted"/>
<dbReference type="InterPro" id="IPR010260">
    <property type="entry name" value="AlpA"/>
</dbReference>
<accession>H3RI97</accession>
<organism evidence="1 2">
    <name type="scientific">Pantoea stewartii subsp. stewartii DC283</name>
    <dbReference type="NCBI Taxonomy" id="660596"/>
    <lineage>
        <taxon>Bacteria</taxon>
        <taxon>Pseudomonadati</taxon>
        <taxon>Pseudomonadota</taxon>
        <taxon>Gammaproteobacteria</taxon>
        <taxon>Enterobacterales</taxon>
        <taxon>Erwiniaceae</taxon>
        <taxon>Pantoea</taxon>
    </lineage>
</organism>
<protein>
    <recommendedName>
        <fullName evidence="3">AlpA family phage regulatory protein</fullName>
    </recommendedName>
</protein>
<sequence>MRPAQVMHHFQISESTLWSWVKKGKFPKPVKLSDGVTRFDIASIQAWLTDRKGGTTH</sequence>
<dbReference type="EMBL" id="AHIE01000032">
    <property type="protein sequence ID" value="EHT98859.1"/>
    <property type="molecule type" value="Genomic_DNA"/>
</dbReference>
<evidence type="ECO:0000313" key="1">
    <source>
        <dbReference type="EMBL" id="EHT98859.1"/>
    </source>
</evidence>
<dbReference type="SUPFAM" id="SSF46955">
    <property type="entry name" value="Putative DNA-binding domain"/>
    <property type="match status" value="1"/>
</dbReference>
<evidence type="ECO:0000313" key="2">
    <source>
        <dbReference type="Proteomes" id="UP000005050"/>
    </source>
</evidence>
<dbReference type="PATRIC" id="fig|660596.6.peg.3984"/>
<dbReference type="Pfam" id="PF05930">
    <property type="entry name" value="Phage_AlpA"/>
    <property type="match status" value="1"/>
</dbReference>
<dbReference type="InterPro" id="IPR009061">
    <property type="entry name" value="DNA-bd_dom_put_sf"/>
</dbReference>
<dbReference type="AlphaFoldDB" id="H3RI97"/>
<dbReference type="Proteomes" id="UP000005050">
    <property type="component" value="Unassembled WGS sequence"/>
</dbReference>
<dbReference type="Gene3D" id="1.10.238.160">
    <property type="match status" value="1"/>
</dbReference>
<gene>
    <name evidence="1" type="ORF">CKS_1172</name>
</gene>
<evidence type="ECO:0008006" key="3">
    <source>
        <dbReference type="Google" id="ProtNLM"/>
    </source>
</evidence>